<feature type="transmembrane region" description="Helical" evidence="7">
    <location>
        <begin position="229"/>
        <end position="247"/>
    </location>
</feature>
<sequence length="313" mass="35293">MFPSLFKIGPFDLRVYSLMYIAALLVGIFMVKRKADRLNLKPTDMENAVIICFMSGIIGARMYYVALRWDYYNGNFFEMIAIWHGGLAIHGGIIGALIGLYFFTKFKKASFIGLADSMVPWLMFGQCIGRIGNLANGEAHGVPTVVPLSVIFGVENRFKEFWSAVCSQTGLSPTPESISGLMSKLPAQVTFDNKVYTLKEYVPWGMSFGNYPRTPAYADFGALPVHPTFIYEMLLNFICFVPLYIMWRKSENIGTGRLLGYYLIFYGLIRAFVTFFRADDLMVGYLRAPHIISIVMVIVGVVIINRKKMLKSA</sequence>
<feature type="transmembrane region" description="Helical" evidence="7">
    <location>
        <begin position="13"/>
        <end position="31"/>
    </location>
</feature>
<dbReference type="GO" id="GO:0008961">
    <property type="term" value="F:phosphatidylglycerol-prolipoprotein diacylglyceryl transferase activity"/>
    <property type="evidence" value="ECO:0007669"/>
    <property type="project" value="UniProtKB-UniRule"/>
</dbReference>
<dbReference type="NCBIfam" id="TIGR00544">
    <property type="entry name" value="lgt"/>
    <property type="match status" value="1"/>
</dbReference>
<dbReference type="PANTHER" id="PTHR30589:SF0">
    <property type="entry name" value="PHOSPHATIDYLGLYCEROL--PROLIPOPROTEIN DIACYLGLYCERYL TRANSFERASE"/>
    <property type="match status" value="1"/>
</dbReference>
<accession>A0A4R1KBP4</accession>
<dbReference type="EC" id="2.5.1.145" evidence="7"/>
<proteinExistence type="inferred from homology"/>
<reference evidence="8 9" key="1">
    <citation type="submission" date="2019-03" db="EMBL/GenBank/DDBJ databases">
        <title>Genomic Encyclopedia of Type Strains, Phase IV (KMG-IV): sequencing the most valuable type-strain genomes for metagenomic binning, comparative biology and taxonomic classification.</title>
        <authorList>
            <person name="Goeker M."/>
        </authorList>
    </citation>
    <scope>NUCLEOTIDE SEQUENCE [LARGE SCALE GENOMIC DNA]</scope>
    <source>
        <strain evidence="8 9">DSM 24984</strain>
    </source>
</reference>
<dbReference type="PANTHER" id="PTHR30589">
    <property type="entry name" value="PROLIPOPROTEIN DIACYLGLYCERYL TRANSFERASE"/>
    <property type="match status" value="1"/>
</dbReference>
<keyword evidence="8" id="KW-0449">Lipoprotein</keyword>
<feature type="transmembrane region" description="Helical" evidence="7">
    <location>
        <begin position="47"/>
        <end position="67"/>
    </location>
</feature>
<keyword evidence="2 7" id="KW-1003">Cell membrane</keyword>
<evidence type="ECO:0000313" key="8">
    <source>
        <dbReference type="EMBL" id="TCK61517.1"/>
    </source>
</evidence>
<comment type="similarity">
    <text evidence="1 7">Belongs to the Lgt family.</text>
</comment>
<comment type="pathway">
    <text evidence="7">Protein modification; lipoprotein biosynthesis (diacylglyceryl transfer).</text>
</comment>
<evidence type="ECO:0000256" key="7">
    <source>
        <dbReference type="HAMAP-Rule" id="MF_01147"/>
    </source>
</evidence>
<dbReference type="Pfam" id="PF01790">
    <property type="entry name" value="LGT"/>
    <property type="match status" value="1"/>
</dbReference>
<evidence type="ECO:0000256" key="4">
    <source>
        <dbReference type="ARBA" id="ARBA00022692"/>
    </source>
</evidence>
<keyword evidence="6 7" id="KW-0472">Membrane</keyword>
<comment type="subcellular location">
    <subcellularLocation>
        <location evidence="7">Cell membrane</location>
        <topology evidence="7">Multi-pass membrane protein</topology>
    </subcellularLocation>
</comment>
<dbReference type="HAMAP" id="MF_01147">
    <property type="entry name" value="Lgt"/>
    <property type="match status" value="1"/>
</dbReference>
<feature type="transmembrane region" description="Helical" evidence="7">
    <location>
        <begin position="259"/>
        <end position="278"/>
    </location>
</feature>
<dbReference type="AlphaFoldDB" id="A0A4R1KBP4"/>
<evidence type="ECO:0000256" key="3">
    <source>
        <dbReference type="ARBA" id="ARBA00022679"/>
    </source>
</evidence>
<keyword evidence="5 7" id="KW-1133">Transmembrane helix</keyword>
<evidence type="ECO:0000256" key="5">
    <source>
        <dbReference type="ARBA" id="ARBA00022989"/>
    </source>
</evidence>
<feature type="transmembrane region" description="Helical" evidence="7">
    <location>
        <begin position="284"/>
        <end position="304"/>
    </location>
</feature>
<dbReference type="OrthoDB" id="871140at2"/>
<comment type="function">
    <text evidence="7">Catalyzes the transfer of the diacylglyceryl group from phosphatidylglycerol to the sulfhydryl group of the N-terminal cysteine of a prolipoprotein, the first step in the formation of mature lipoproteins.</text>
</comment>
<keyword evidence="3 7" id="KW-0808">Transferase</keyword>
<dbReference type="Proteomes" id="UP000294614">
    <property type="component" value="Unassembled WGS sequence"/>
</dbReference>
<organism evidence="8 9">
    <name type="scientific">Seleniivibrio woodruffii</name>
    <dbReference type="NCBI Taxonomy" id="1078050"/>
    <lineage>
        <taxon>Bacteria</taxon>
        <taxon>Pseudomonadati</taxon>
        <taxon>Deferribacterota</taxon>
        <taxon>Deferribacteres</taxon>
        <taxon>Deferribacterales</taxon>
        <taxon>Geovibrionaceae</taxon>
        <taxon>Seleniivibrio</taxon>
    </lineage>
</organism>
<dbReference type="GO" id="GO:0042158">
    <property type="term" value="P:lipoprotein biosynthetic process"/>
    <property type="evidence" value="ECO:0007669"/>
    <property type="project" value="UniProtKB-UniRule"/>
</dbReference>
<evidence type="ECO:0000256" key="2">
    <source>
        <dbReference type="ARBA" id="ARBA00022475"/>
    </source>
</evidence>
<feature type="transmembrane region" description="Helical" evidence="7">
    <location>
        <begin position="79"/>
        <end position="104"/>
    </location>
</feature>
<protein>
    <recommendedName>
        <fullName evidence="7">Phosphatidylglycerol--prolipoprotein diacylglyceryl transferase</fullName>
        <ecNumber evidence="7">2.5.1.145</ecNumber>
    </recommendedName>
</protein>
<feature type="binding site" evidence="7">
    <location>
        <position position="130"/>
    </location>
    <ligand>
        <name>a 1,2-diacyl-sn-glycero-3-phospho-(1'-sn-glycerol)</name>
        <dbReference type="ChEBI" id="CHEBI:64716"/>
    </ligand>
</feature>
<gene>
    <name evidence="7" type="primary">lgt</name>
    <name evidence="8" type="ORF">C8D98_0016</name>
</gene>
<evidence type="ECO:0000313" key="9">
    <source>
        <dbReference type="Proteomes" id="UP000294614"/>
    </source>
</evidence>
<name>A0A4R1KBP4_9BACT</name>
<evidence type="ECO:0000256" key="6">
    <source>
        <dbReference type="ARBA" id="ARBA00023136"/>
    </source>
</evidence>
<keyword evidence="9" id="KW-1185">Reference proteome</keyword>
<dbReference type="UniPathway" id="UPA00664"/>
<comment type="catalytic activity">
    <reaction evidence="7">
        <text>L-cysteinyl-[prolipoprotein] + a 1,2-diacyl-sn-glycero-3-phospho-(1'-sn-glycerol) = an S-1,2-diacyl-sn-glyceryl-L-cysteinyl-[prolipoprotein] + sn-glycerol 1-phosphate + H(+)</text>
        <dbReference type="Rhea" id="RHEA:56712"/>
        <dbReference type="Rhea" id="RHEA-COMP:14679"/>
        <dbReference type="Rhea" id="RHEA-COMP:14680"/>
        <dbReference type="ChEBI" id="CHEBI:15378"/>
        <dbReference type="ChEBI" id="CHEBI:29950"/>
        <dbReference type="ChEBI" id="CHEBI:57685"/>
        <dbReference type="ChEBI" id="CHEBI:64716"/>
        <dbReference type="ChEBI" id="CHEBI:140658"/>
        <dbReference type="EC" id="2.5.1.145"/>
    </reaction>
</comment>
<dbReference type="RefSeq" id="WP_132870873.1">
    <property type="nucleotide sequence ID" value="NZ_SMGG01000003.1"/>
</dbReference>
<keyword evidence="4 7" id="KW-0812">Transmembrane</keyword>
<dbReference type="InterPro" id="IPR001640">
    <property type="entry name" value="Lgt"/>
</dbReference>
<dbReference type="EMBL" id="SMGG01000003">
    <property type="protein sequence ID" value="TCK61517.1"/>
    <property type="molecule type" value="Genomic_DNA"/>
</dbReference>
<dbReference type="GO" id="GO:0005886">
    <property type="term" value="C:plasma membrane"/>
    <property type="evidence" value="ECO:0007669"/>
    <property type="project" value="UniProtKB-SubCell"/>
</dbReference>
<evidence type="ECO:0000256" key="1">
    <source>
        <dbReference type="ARBA" id="ARBA00007150"/>
    </source>
</evidence>
<comment type="caution">
    <text evidence="8">The sequence shown here is derived from an EMBL/GenBank/DDBJ whole genome shotgun (WGS) entry which is preliminary data.</text>
</comment>